<name>A0ABV2DPV8_9HYPH</name>
<dbReference type="PANTHER" id="PTHR11699">
    <property type="entry name" value="ALDEHYDE DEHYDROGENASE-RELATED"/>
    <property type="match status" value="1"/>
</dbReference>
<accession>A0ABV2DPV8</accession>
<organism evidence="2 3">
    <name type="scientific">Mesorhizobium shangrilense</name>
    <dbReference type="NCBI Taxonomy" id="460060"/>
    <lineage>
        <taxon>Bacteria</taxon>
        <taxon>Pseudomonadati</taxon>
        <taxon>Pseudomonadota</taxon>
        <taxon>Alphaproteobacteria</taxon>
        <taxon>Hyphomicrobiales</taxon>
        <taxon>Phyllobacteriaceae</taxon>
        <taxon>Mesorhizobium</taxon>
    </lineage>
</organism>
<protein>
    <submittedName>
        <fullName evidence="2">Aldehyde dehydrogenase family protein</fullName>
    </submittedName>
</protein>
<dbReference type="SUPFAM" id="SSF53720">
    <property type="entry name" value="ALDH-like"/>
    <property type="match status" value="1"/>
</dbReference>
<feature type="domain" description="Aldehyde dehydrogenase" evidence="1">
    <location>
        <begin position="10"/>
        <end position="70"/>
    </location>
</feature>
<evidence type="ECO:0000259" key="1">
    <source>
        <dbReference type="Pfam" id="PF00171"/>
    </source>
</evidence>
<proteinExistence type="predicted"/>
<dbReference type="Pfam" id="PF00171">
    <property type="entry name" value="Aldedh"/>
    <property type="match status" value="1"/>
</dbReference>
<dbReference type="InterPro" id="IPR015590">
    <property type="entry name" value="Aldehyde_DH_dom"/>
</dbReference>
<gene>
    <name evidence="2" type="ORF">ABVQ20_34755</name>
</gene>
<dbReference type="InterPro" id="IPR016161">
    <property type="entry name" value="Ald_DH/histidinol_DH"/>
</dbReference>
<reference evidence="2 3" key="1">
    <citation type="submission" date="2024-06" db="EMBL/GenBank/DDBJ databases">
        <authorList>
            <person name="Kim D.-U."/>
        </authorList>
    </citation>
    <scope>NUCLEOTIDE SEQUENCE [LARGE SCALE GENOMIC DNA]</scope>
    <source>
        <strain evidence="2 3">KACC15460</strain>
    </source>
</reference>
<keyword evidence="3" id="KW-1185">Reference proteome</keyword>
<dbReference type="Gene3D" id="3.40.309.10">
    <property type="entry name" value="Aldehyde Dehydrogenase, Chain A, domain 2"/>
    <property type="match status" value="1"/>
</dbReference>
<comment type="caution">
    <text evidence="2">The sequence shown here is derived from an EMBL/GenBank/DDBJ whole genome shotgun (WGS) entry which is preliminary data.</text>
</comment>
<evidence type="ECO:0000313" key="2">
    <source>
        <dbReference type="EMBL" id="MET2832121.1"/>
    </source>
</evidence>
<sequence length="85" mass="9309">MNTDDTGATASKSAAIIRADADLDQVVDSVRWDAFYHAGQICSALCRAIIHEDVYDELVEQLVTERTKMTREANPMTAGIGHLKS</sequence>
<dbReference type="EMBL" id="JBEWSZ010000007">
    <property type="protein sequence ID" value="MET2832121.1"/>
    <property type="molecule type" value="Genomic_DNA"/>
</dbReference>
<evidence type="ECO:0000313" key="3">
    <source>
        <dbReference type="Proteomes" id="UP001548832"/>
    </source>
</evidence>
<dbReference type="InterPro" id="IPR016163">
    <property type="entry name" value="Ald_DH_C"/>
</dbReference>
<dbReference type="Proteomes" id="UP001548832">
    <property type="component" value="Unassembled WGS sequence"/>
</dbReference>
<dbReference type="RefSeq" id="WP_354464346.1">
    <property type="nucleotide sequence ID" value="NZ_JBEWSZ010000007.1"/>
</dbReference>